<evidence type="ECO:0000256" key="1">
    <source>
        <dbReference type="SAM" id="Phobius"/>
    </source>
</evidence>
<proteinExistence type="predicted"/>
<keyword evidence="1" id="KW-0472">Membrane</keyword>
<evidence type="ECO:0000313" key="3">
    <source>
        <dbReference type="Proteomes" id="UP000199677"/>
    </source>
</evidence>
<keyword evidence="1" id="KW-1133">Transmembrane helix</keyword>
<accession>A0A1H0F2D7</accession>
<protein>
    <submittedName>
        <fullName evidence="2">Uncharacterized protein</fullName>
    </submittedName>
</protein>
<dbReference type="EMBL" id="FNII01000009">
    <property type="protein sequence ID" value="SDN88733.1"/>
    <property type="molecule type" value="Genomic_DNA"/>
</dbReference>
<gene>
    <name evidence="2" type="ORF">SAMN04487951_10989</name>
</gene>
<dbReference type="RefSeq" id="WP_089706816.1">
    <property type="nucleotide sequence ID" value="NZ_FNII01000009.1"/>
</dbReference>
<name>A0A1H0F2D7_9GAMM</name>
<evidence type="ECO:0000313" key="2">
    <source>
        <dbReference type="EMBL" id="SDN88733.1"/>
    </source>
</evidence>
<reference evidence="3" key="1">
    <citation type="submission" date="2016-10" db="EMBL/GenBank/DDBJ databases">
        <authorList>
            <person name="Varghese N."/>
            <person name="Submissions S."/>
        </authorList>
    </citation>
    <scope>NUCLEOTIDE SEQUENCE [LARGE SCALE GENOMIC DNA]</scope>
    <source>
        <strain evidence="3">CGMCC 1.6494</strain>
    </source>
</reference>
<keyword evidence="1" id="KW-0812">Transmembrane</keyword>
<organism evidence="2 3">
    <name type="scientific">Vreelandella arcis</name>
    <dbReference type="NCBI Taxonomy" id="416873"/>
    <lineage>
        <taxon>Bacteria</taxon>
        <taxon>Pseudomonadati</taxon>
        <taxon>Pseudomonadota</taxon>
        <taxon>Gammaproteobacteria</taxon>
        <taxon>Oceanospirillales</taxon>
        <taxon>Halomonadaceae</taxon>
        <taxon>Vreelandella</taxon>
    </lineage>
</organism>
<keyword evidence="3" id="KW-1185">Reference proteome</keyword>
<dbReference type="AlphaFoldDB" id="A0A1H0F2D7"/>
<feature type="transmembrane region" description="Helical" evidence="1">
    <location>
        <begin position="39"/>
        <end position="56"/>
    </location>
</feature>
<sequence>MMNVEHPFWFNRRFLLVLAILICVASFCATVFWGYRDDLFASAGAVVTICGIFLNIKHTMAFHLKIPLIDKYHIKAGAGPMGTKTLSKEMESWVLGVLADEKYGVGFMVVGTVIWAYGTALVQEAMGWI</sequence>
<dbReference type="Proteomes" id="UP000199677">
    <property type="component" value="Unassembled WGS sequence"/>
</dbReference>